<evidence type="ECO:0000313" key="1">
    <source>
        <dbReference type="EMBL" id="UNO50991.1"/>
    </source>
</evidence>
<dbReference type="OrthoDB" id="5782056at2"/>
<dbReference type="STRING" id="1356854.N007_12145"/>
<dbReference type="AlphaFoldDB" id="T0CWM7"/>
<dbReference type="KEGG" id="aaco:K1I37_21215"/>
<reference evidence="2" key="1">
    <citation type="journal article" date="2022" name="G3 (Bethesda)">
        <title>Unveiling the complete genome sequence of Alicyclobacillus acidoterrestris DSM 3922T, a taint-producing strain.</title>
        <authorList>
            <person name="Leonardo I.C."/>
            <person name="Barreto Crespo M.T."/>
            <person name="Gaspar F.B."/>
        </authorList>
    </citation>
    <scope>NUCLEOTIDE SEQUENCE [LARGE SCALE GENOMIC DNA]</scope>
    <source>
        <strain evidence="2">DSM 3922</strain>
    </source>
</reference>
<dbReference type="Proteomes" id="UP000829401">
    <property type="component" value="Plasmid pDSM3922.1"/>
</dbReference>
<geneLocation type="plasmid" evidence="2">
    <name>pDSM3922.1</name>
</geneLocation>
<dbReference type="PROSITE" id="PS50965">
    <property type="entry name" value="NERD"/>
    <property type="match status" value="1"/>
</dbReference>
<dbReference type="RefSeq" id="WP_021297486.1">
    <property type="nucleotide sequence ID" value="NZ_AURB01000155.1"/>
</dbReference>
<dbReference type="eggNOG" id="COG0551">
    <property type="taxonomic scope" value="Bacteria"/>
</dbReference>
<name>T0CWM7_ALIAG</name>
<organism evidence="1 2">
    <name type="scientific">Alicyclobacillus acidoterrestris (strain ATCC 49025 / DSM 3922 / CIP 106132 / NCIMB 13137 / GD3B)</name>
    <dbReference type="NCBI Taxonomy" id="1356854"/>
    <lineage>
        <taxon>Bacteria</taxon>
        <taxon>Bacillati</taxon>
        <taxon>Bacillota</taxon>
        <taxon>Bacilli</taxon>
        <taxon>Bacillales</taxon>
        <taxon>Alicyclobacillaceae</taxon>
        <taxon>Alicyclobacillus</taxon>
    </lineage>
</organism>
<proteinExistence type="predicted"/>
<sequence length="194" mass="21890">MLKFLVESIIHNRNVAGKVGELLTSHTLSKLPAEYIIRNNVLIPNGDSDTAQIDHVILSPYAIFVVETKNIHGRVTGRQNDQFWTVWTNKGTYDLYNPIRQNQGHIRALRNVLGDLTPTVYVNLIVFGPNATMQVDADELVGGADEVCSQIRQYGKVRFTLDQVGVLDSWLREAYSSVYGLKKQHVKKVNSLKR</sequence>
<accession>A0A9E7D074</accession>
<dbReference type="Pfam" id="PF08378">
    <property type="entry name" value="NERD"/>
    <property type="match status" value="1"/>
</dbReference>
<protein>
    <submittedName>
        <fullName evidence="1">NERD domain-containing protein</fullName>
    </submittedName>
</protein>
<keyword evidence="2" id="KW-1185">Reference proteome</keyword>
<accession>T0CWM7</accession>
<dbReference type="EMBL" id="CP080468">
    <property type="protein sequence ID" value="UNO50991.1"/>
    <property type="molecule type" value="Genomic_DNA"/>
</dbReference>
<evidence type="ECO:0000313" key="2">
    <source>
        <dbReference type="Proteomes" id="UP000829401"/>
    </source>
</evidence>
<gene>
    <name evidence="1" type="ORF">K1I37_21215</name>
</gene>
<dbReference type="InterPro" id="IPR011528">
    <property type="entry name" value="NERD"/>
</dbReference>
<keyword evidence="1" id="KW-0614">Plasmid</keyword>